<comment type="caution">
    <text evidence="2">The sequence shown here is derived from an EMBL/GenBank/DDBJ whole genome shotgun (WGS) entry which is preliminary data.</text>
</comment>
<proteinExistence type="predicted"/>
<evidence type="ECO:0000313" key="2">
    <source>
        <dbReference type="EMBL" id="GAA5803955.1"/>
    </source>
</evidence>
<organism evidence="2 3">
    <name type="scientific">Helicostylum pulchrum</name>
    <dbReference type="NCBI Taxonomy" id="562976"/>
    <lineage>
        <taxon>Eukaryota</taxon>
        <taxon>Fungi</taxon>
        <taxon>Fungi incertae sedis</taxon>
        <taxon>Mucoromycota</taxon>
        <taxon>Mucoromycotina</taxon>
        <taxon>Mucoromycetes</taxon>
        <taxon>Mucorales</taxon>
        <taxon>Mucorineae</taxon>
        <taxon>Mucoraceae</taxon>
        <taxon>Helicostylum</taxon>
    </lineage>
</organism>
<evidence type="ECO:0000256" key="1">
    <source>
        <dbReference type="SAM" id="MobiDB-lite"/>
    </source>
</evidence>
<keyword evidence="3" id="KW-1185">Reference proteome</keyword>
<name>A0ABP9YAF0_9FUNG</name>
<dbReference type="EMBL" id="BAABUJ010000031">
    <property type="protein sequence ID" value="GAA5803955.1"/>
    <property type="molecule type" value="Genomic_DNA"/>
</dbReference>
<gene>
    <name evidence="2" type="ORF">HPULCUR_009440</name>
</gene>
<evidence type="ECO:0000313" key="3">
    <source>
        <dbReference type="Proteomes" id="UP001476247"/>
    </source>
</evidence>
<accession>A0ABP9YAF0</accession>
<sequence>MSGPEHYSEASRSTLPAATTPAQTAVRRRIEVEENDGIMLSGMYKSLMSHIKTMASNRMFDFDNLDEKAKCRIVASMNNILDLDDIAADGSYFSLGPEQQDEIAALFEYTPSSLNIHREADINSLLKRAHRNWNHAISMLYSQIGKASDLEIATTYKIAVHLAEVHFENDNIFEHESSLSEADFIVKVWGHIIEKLFYKTNVFCRWGDTISQTEANDYTSHRLDLRMLCKSNLSKYDICDGEFGKKAFPTKVYHDKVKLIMNGKNQLNYILKNHSGELSEVKITLLQVLGFEADLYQMWLERDGVYILKKIKHFAIPTISRHFAQGMGELLEGLSILRFSALELAVICNDDNKKIGRLQAVTNPSPNPAINRSVPTRAVWIPPVNTA</sequence>
<feature type="region of interest" description="Disordered" evidence="1">
    <location>
        <begin position="1"/>
        <end position="26"/>
    </location>
</feature>
<dbReference type="Proteomes" id="UP001476247">
    <property type="component" value="Unassembled WGS sequence"/>
</dbReference>
<reference evidence="2 3" key="1">
    <citation type="submission" date="2024-04" db="EMBL/GenBank/DDBJ databases">
        <title>genome sequences of Mucor flavus KT1a and Helicostylum pulchrum KT1b strains isolation_sourced from the surface of a dry-aged beef.</title>
        <authorList>
            <person name="Toyotome T."/>
            <person name="Hosono M."/>
            <person name="Torimaru M."/>
            <person name="Fukuda K."/>
            <person name="Mikami N."/>
        </authorList>
    </citation>
    <scope>NUCLEOTIDE SEQUENCE [LARGE SCALE GENOMIC DNA]</scope>
    <source>
        <strain evidence="2 3">KT1b</strain>
    </source>
</reference>
<feature type="compositionally biased region" description="Low complexity" evidence="1">
    <location>
        <begin position="14"/>
        <end position="25"/>
    </location>
</feature>
<protein>
    <submittedName>
        <fullName evidence="2">Uncharacterized protein</fullName>
    </submittedName>
</protein>